<feature type="repeat" description="PPR" evidence="3">
    <location>
        <begin position="183"/>
        <end position="217"/>
    </location>
</feature>
<evidence type="ECO:0000256" key="4">
    <source>
        <dbReference type="SAM" id="MobiDB-lite"/>
    </source>
</evidence>
<dbReference type="InterPro" id="IPR011990">
    <property type="entry name" value="TPR-like_helical_dom_sf"/>
</dbReference>
<sequence length="794" mass="87882">MASALAHYPHFYNSATAPRGRPIVDPGRISKPAAAPDGSKPNKLRRQSQADHFALNRALSAFVDSGSLENAVHLFENMPRSDAYSWNVLIRGFVNNGLVREAIELYRRMGREGIRADNYTYPFVVKACGGLLALMEGEKVHAKLFKVGLDLDLYVGNSLISMYAENGRADLAEKVFREMGARDVVSWNSMISGFLSVGDGWSSFALLREMQVYGMRPDRYSLISALGAASLESYLQSGKEIHCWAIRSGLESDLMVETSLVDMYCKCGKVDYAERLFDSASKENIVIWNAMIDGYASNALPSESLACVKCMQDDCNLNPDSITMINLLPACAQLGSLRVGKSVHGQSVRKGFFPNMVLETALINMYGASGGLKEAKYLFGKMAEKSLISWNAIIAAHVQNGQNEAALGLFQKLWCEPLEPDAITIASVLPAFAEVALLREGRPIHAYALKLGLGSNIYISNSIIYMYAKCGDLGTAQQIFDKTLIKDVVSWNVIIMAYAIHGCGGKSIALFKEMKKYGVEPNASTFFSLLMSCSISGLADEGWGYFNQMRGSYNIDPGIEHYGCVLDLIGRTGNLDRAREFVAQMPLVPNARIWGSLLTASRKHGNIEMAEYAAKHILSLEHDNTGCCILLSNMYADAGRWEDFERIKSIMKKEGIKKTVGYSMMESRGKIYSFTNYDKCCQHASMIYGVLDIVSKWVGVNIHPTRVTRFRPLDLAKERAKSPATHSVRLAISFGLVSTAIGNPILIRQNTRICEDCHSAAKKISDLSCREIIVVDVKVVHHFRDRCCSCNDYW</sequence>
<evidence type="ECO:0000313" key="6">
    <source>
        <dbReference type="EMBL" id="KAL3730910.1"/>
    </source>
</evidence>
<feature type="repeat" description="PPR" evidence="3">
    <location>
        <begin position="487"/>
        <end position="521"/>
    </location>
</feature>
<dbReference type="InterPro" id="IPR046960">
    <property type="entry name" value="PPR_At4g14850-like_plant"/>
</dbReference>
<dbReference type="FunFam" id="1.25.40.10:FF:000090">
    <property type="entry name" value="Pentatricopeptide repeat-containing protein, chloroplastic"/>
    <property type="match status" value="1"/>
</dbReference>
<dbReference type="Gene3D" id="1.25.40.10">
    <property type="entry name" value="Tetratricopeptide repeat domain"/>
    <property type="match status" value="5"/>
</dbReference>
<dbReference type="FunFam" id="1.25.40.10:FF:000436">
    <property type="entry name" value="Pentatricopeptide repeat-containing protein At5g39350 family"/>
    <property type="match status" value="1"/>
</dbReference>
<feature type="domain" description="DYW" evidence="5">
    <location>
        <begin position="718"/>
        <end position="794"/>
    </location>
</feature>
<dbReference type="GO" id="GO:0016070">
    <property type="term" value="P:RNA metabolic process"/>
    <property type="evidence" value="ECO:0007669"/>
    <property type="project" value="UniProtKB-ARBA"/>
</dbReference>
<gene>
    <name evidence="6" type="ORF">ACJRO7_027862</name>
</gene>
<dbReference type="PROSITE" id="PS51375">
    <property type="entry name" value="PPR"/>
    <property type="match status" value="6"/>
</dbReference>
<feature type="repeat" description="PPR" evidence="3">
    <location>
        <begin position="152"/>
        <end position="182"/>
    </location>
</feature>
<dbReference type="Proteomes" id="UP001634007">
    <property type="component" value="Unassembled WGS sequence"/>
</dbReference>
<dbReference type="AlphaFoldDB" id="A0ABD3JTF3"/>
<dbReference type="PANTHER" id="PTHR47926">
    <property type="entry name" value="PENTATRICOPEPTIDE REPEAT-CONTAINING PROTEIN"/>
    <property type="match status" value="1"/>
</dbReference>
<evidence type="ECO:0000256" key="1">
    <source>
        <dbReference type="ARBA" id="ARBA00006643"/>
    </source>
</evidence>
<organism evidence="6 7">
    <name type="scientific">Eucalyptus globulus</name>
    <name type="common">Tasmanian blue gum</name>
    <dbReference type="NCBI Taxonomy" id="34317"/>
    <lineage>
        <taxon>Eukaryota</taxon>
        <taxon>Viridiplantae</taxon>
        <taxon>Streptophyta</taxon>
        <taxon>Embryophyta</taxon>
        <taxon>Tracheophyta</taxon>
        <taxon>Spermatophyta</taxon>
        <taxon>Magnoliopsida</taxon>
        <taxon>eudicotyledons</taxon>
        <taxon>Gunneridae</taxon>
        <taxon>Pentapetalae</taxon>
        <taxon>rosids</taxon>
        <taxon>malvids</taxon>
        <taxon>Myrtales</taxon>
        <taxon>Myrtaceae</taxon>
        <taxon>Myrtoideae</taxon>
        <taxon>Eucalypteae</taxon>
        <taxon>Eucalyptus</taxon>
    </lineage>
</organism>
<comment type="caution">
    <text evidence="6">The sequence shown here is derived from an EMBL/GenBank/DDBJ whole genome shotgun (WGS) entry which is preliminary data.</text>
</comment>
<dbReference type="EMBL" id="JBJKBG010000007">
    <property type="protein sequence ID" value="KAL3730910.1"/>
    <property type="molecule type" value="Genomic_DNA"/>
</dbReference>
<evidence type="ECO:0000259" key="5">
    <source>
        <dbReference type="Pfam" id="PF14432"/>
    </source>
</evidence>
<dbReference type="Pfam" id="PF20431">
    <property type="entry name" value="E_motif"/>
    <property type="match status" value="1"/>
</dbReference>
<accession>A0ABD3JTF3</accession>
<dbReference type="FunFam" id="1.25.40.10:FF:000344">
    <property type="entry name" value="Pentatricopeptide repeat-containing protein"/>
    <property type="match status" value="1"/>
</dbReference>
<dbReference type="Pfam" id="PF13041">
    <property type="entry name" value="PPR_2"/>
    <property type="match status" value="2"/>
</dbReference>
<evidence type="ECO:0000256" key="3">
    <source>
        <dbReference type="PROSITE-ProRule" id="PRU00708"/>
    </source>
</evidence>
<dbReference type="NCBIfam" id="TIGR00756">
    <property type="entry name" value="PPR"/>
    <property type="match status" value="3"/>
</dbReference>
<dbReference type="InterPro" id="IPR002885">
    <property type="entry name" value="PPR_rpt"/>
</dbReference>
<evidence type="ECO:0000313" key="7">
    <source>
        <dbReference type="Proteomes" id="UP001634007"/>
    </source>
</evidence>
<dbReference type="Pfam" id="PF14432">
    <property type="entry name" value="DYW_deaminase"/>
    <property type="match status" value="1"/>
</dbReference>
<feature type="repeat" description="PPR" evidence="3">
    <location>
        <begin position="82"/>
        <end position="116"/>
    </location>
</feature>
<evidence type="ECO:0000256" key="2">
    <source>
        <dbReference type="ARBA" id="ARBA00022737"/>
    </source>
</evidence>
<dbReference type="Pfam" id="PF01535">
    <property type="entry name" value="PPR"/>
    <property type="match status" value="7"/>
</dbReference>
<dbReference type="PANTHER" id="PTHR47926:SF452">
    <property type="entry name" value="PENTATRICOPEPTIDE REPEAT-CONTAINING PROTEIN"/>
    <property type="match status" value="1"/>
</dbReference>
<proteinExistence type="inferred from homology"/>
<feature type="repeat" description="PPR" evidence="3">
    <location>
        <begin position="253"/>
        <end position="287"/>
    </location>
</feature>
<name>A0ABD3JTF3_EUCGL</name>
<dbReference type="InterPro" id="IPR032867">
    <property type="entry name" value="DYW_dom"/>
</dbReference>
<protein>
    <recommendedName>
        <fullName evidence="5">DYW domain-containing protein</fullName>
    </recommendedName>
</protein>
<feature type="region of interest" description="Disordered" evidence="4">
    <location>
        <begin position="22"/>
        <end position="47"/>
    </location>
</feature>
<feature type="repeat" description="PPR" evidence="3">
    <location>
        <begin position="386"/>
        <end position="420"/>
    </location>
</feature>
<dbReference type="InterPro" id="IPR046848">
    <property type="entry name" value="E_motif"/>
</dbReference>
<comment type="similarity">
    <text evidence="1">Belongs to the PPR family. PCMP-H subfamily.</text>
</comment>
<keyword evidence="7" id="KW-1185">Reference proteome</keyword>
<reference evidence="6 7" key="1">
    <citation type="submission" date="2024-11" db="EMBL/GenBank/DDBJ databases">
        <title>Chromosome-level genome assembly of Eucalyptus globulus Labill. provides insights into its genome evolution.</title>
        <authorList>
            <person name="Li X."/>
        </authorList>
    </citation>
    <scope>NUCLEOTIDE SEQUENCE [LARGE SCALE GENOMIC DNA]</scope>
    <source>
        <strain evidence="6">CL2024</strain>
        <tissue evidence="6">Fresh tender leaves</tissue>
    </source>
</reference>
<keyword evidence="2" id="KW-0677">Repeat</keyword>